<dbReference type="InterPro" id="IPR044139">
    <property type="entry name" value="CysN_NoDQ_III"/>
</dbReference>
<dbReference type="InterPro" id="IPR031157">
    <property type="entry name" value="G_TR_CS"/>
</dbReference>
<dbReference type="PRINTS" id="PR00315">
    <property type="entry name" value="ELONGATNFCT"/>
</dbReference>
<evidence type="ECO:0000259" key="8">
    <source>
        <dbReference type="PROSITE" id="PS51722"/>
    </source>
</evidence>
<dbReference type="CDD" id="cd04166">
    <property type="entry name" value="CysN_ATPS"/>
    <property type="match status" value="1"/>
</dbReference>
<evidence type="ECO:0000256" key="5">
    <source>
        <dbReference type="ARBA" id="ARBA00022840"/>
    </source>
</evidence>
<dbReference type="Gene3D" id="2.40.30.10">
    <property type="entry name" value="Translation factors"/>
    <property type="match status" value="2"/>
</dbReference>
<dbReference type="PROSITE" id="PS00301">
    <property type="entry name" value="G_TR_1"/>
    <property type="match status" value="1"/>
</dbReference>
<dbReference type="CDD" id="cd04095">
    <property type="entry name" value="CysN_NoDQ_III"/>
    <property type="match status" value="1"/>
</dbReference>
<dbReference type="GO" id="GO:0005524">
    <property type="term" value="F:ATP binding"/>
    <property type="evidence" value="ECO:0007669"/>
    <property type="project" value="UniProtKB-KW"/>
</dbReference>
<dbReference type="InterPro" id="IPR027417">
    <property type="entry name" value="P-loop_NTPase"/>
</dbReference>
<dbReference type="FunFam" id="3.40.50.300:FF:000119">
    <property type="entry name" value="Sulfate adenylyltransferase subunit 1"/>
    <property type="match status" value="1"/>
</dbReference>
<keyword evidence="10" id="KW-1185">Reference proteome</keyword>
<dbReference type="Pfam" id="PF22594">
    <property type="entry name" value="GTP-eEF1A_C"/>
    <property type="match status" value="1"/>
</dbReference>
<accession>E8Q5S4</accession>
<keyword evidence="6" id="KW-0342">GTP-binding</keyword>
<proteinExistence type="inferred from homology"/>
<gene>
    <name evidence="9" type="primary">cysN</name>
    <name evidence="9" type="ordered locus">BVAF_164</name>
</gene>
<name>E8Q5S4_BLOVB</name>
<dbReference type="SUPFAM" id="SSF50465">
    <property type="entry name" value="EF-Tu/eEF-1alpha/eIF2-gamma C-terminal domain"/>
    <property type="match status" value="1"/>
</dbReference>
<keyword evidence="5" id="KW-0067">ATP-binding</keyword>
<sequence>MLNILEQEIIDCGGIESYLYTQQNKTLLRFLTCGSVDDGKSTLIGRLLHDTQHVYDDQLCNLYSDNDQFGVHKDKIDLSLLVDGLQLERMQGITIDVSYRYFSSKKRKFIIVDTPGHEEYTRNMVTGASNSNLAVLLVDACKGIRKQTKRHLFISFLMGIRTIIVVVNKMDLVNYDEKIFQDITIKCLKINSYLSESINMKFIPISALDGDNVIQLSKNMSWYDGPTLFNILDDIKINFVTDINDQKLRLPIQYIIRDHFNFRGYSGTIASGSLHKGQQIRVFPSNITSYIKQILNCDKNQTNALTGEAVTITLTDDIDVSKGDILIDSKEKINFVESVVIDVIWMKKDALKKGQYFDVKITTKFYRVQIKDIYYQIDMHTFIHQQSDEIPYNGIGVIELLFEEPVILDEYLKYPVTGSMIFIDILSNDTVGAGMVKNSKIHQVDELNNKKYSEFELALHELIQFHFPHWNVPDLT</sequence>
<dbReference type="Proteomes" id="UP000007464">
    <property type="component" value="Chromosome"/>
</dbReference>
<dbReference type="SUPFAM" id="SSF52540">
    <property type="entry name" value="P-loop containing nucleoside triphosphate hydrolases"/>
    <property type="match status" value="1"/>
</dbReference>
<dbReference type="PROSITE" id="PS51722">
    <property type="entry name" value="G_TR_2"/>
    <property type="match status" value="1"/>
</dbReference>
<dbReference type="InterPro" id="IPR044138">
    <property type="entry name" value="CysN_II"/>
</dbReference>
<feature type="domain" description="Tr-type G" evidence="8">
    <location>
        <begin position="25"/>
        <end position="241"/>
    </location>
</feature>
<dbReference type="GO" id="GO:0003924">
    <property type="term" value="F:GTPase activity"/>
    <property type="evidence" value="ECO:0007669"/>
    <property type="project" value="InterPro"/>
</dbReference>
<evidence type="ECO:0000256" key="7">
    <source>
        <dbReference type="ARBA" id="ARBA00061263"/>
    </source>
</evidence>
<dbReference type="Pfam" id="PF00009">
    <property type="entry name" value="GTP_EFTU"/>
    <property type="match status" value="1"/>
</dbReference>
<dbReference type="AlphaFoldDB" id="E8Q5S4"/>
<dbReference type="NCBIfam" id="TIGR02034">
    <property type="entry name" value="CysN"/>
    <property type="match status" value="1"/>
</dbReference>
<comment type="similarity">
    <text evidence="7">Belongs to the TRAFAC class translation factor GTPase superfamily. Classic translation factor GTPase family. CysN/NodQ subfamily.</text>
</comment>
<keyword evidence="3 9" id="KW-0548">Nucleotidyltransferase</keyword>
<dbReference type="InterPro" id="IPR009000">
    <property type="entry name" value="Transl_B-barrel_sf"/>
</dbReference>
<dbReference type="RefSeq" id="WP_013516496.1">
    <property type="nucleotide sequence ID" value="NC_014909.2"/>
</dbReference>
<evidence type="ECO:0000313" key="10">
    <source>
        <dbReference type="Proteomes" id="UP000007464"/>
    </source>
</evidence>
<evidence type="ECO:0000256" key="2">
    <source>
        <dbReference type="ARBA" id="ARBA00022679"/>
    </source>
</evidence>
<organism evidence="9 10">
    <name type="scientific">Blochmanniella vafra (strain BVAF)</name>
    <dbReference type="NCBI Taxonomy" id="859654"/>
    <lineage>
        <taxon>Bacteria</taxon>
        <taxon>Pseudomonadati</taxon>
        <taxon>Pseudomonadota</taxon>
        <taxon>Gammaproteobacteria</taxon>
        <taxon>Enterobacterales</taxon>
        <taxon>Enterobacteriaceae</taxon>
        <taxon>ant endosymbionts</taxon>
        <taxon>Candidatus Blochmanniella</taxon>
    </lineage>
</organism>
<dbReference type="InterPro" id="IPR011779">
    <property type="entry name" value="SO4_adenylTrfase_lsu"/>
</dbReference>
<dbReference type="InterPro" id="IPR054696">
    <property type="entry name" value="GTP-eEF1A_C"/>
</dbReference>
<dbReference type="InterPro" id="IPR050100">
    <property type="entry name" value="TRAFAC_GTPase_members"/>
</dbReference>
<evidence type="ECO:0000256" key="6">
    <source>
        <dbReference type="ARBA" id="ARBA00023134"/>
    </source>
</evidence>
<keyword evidence="4" id="KW-0547">Nucleotide-binding</keyword>
<evidence type="ECO:0000256" key="1">
    <source>
        <dbReference type="ARBA" id="ARBA00012391"/>
    </source>
</evidence>
<dbReference type="OrthoDB" id="9804504at2"/>
<dbReference type="PANTHER" id="PTHR23115">
    <property type="entry name" value="TRANSLATION FACTOR"/>
    <property type="match status" value="1"/>
</dbReference>
<dbReference type="KEGG" id="bva:BVAF_164"/>
<dbReference type="HOGENOM" id="CLU_007265_5_2_6"/>
<dbReference type="Gene3D" id="3.40.50.300">
    <property type="entry name" value="P-loop containing nucleotide triphosphate hydrolases"/>
    <property type="match status" value="1"/>
</dbReference>
<dbReference type="InterPro" id="IPR009001">
    <property type="entry name" value="Transl_elong_EF1A/Init_IF2_C"/>
</dbReference>
<dbReference type="CDD" id="cd03695">
    <property type="entry name" value="CysN_NodQ_II"/>
    <property type="match status" value="1"/>
</dbReference>
<dbReference type="InterPro" id="IPR000795">
    <property type="entry name" value="T_Tr_GTP-bd_dom"/>
</dbReference>
<dbReference type="GO" id="GO:0006790">
    <property type="term" value="P:sulfur compound metabolic process"/>
    <property type="evidence" value="ECO:0007669"/>
    <property type="project" value="InterPro"/>
</dbReference>
<dbReference type="SUPFAM" id="SSF50447">
    <property type="entry name" value="Translation proteins"/>
    <property type="match status" value="1"/>
</dbReference>
<dbReference type="InterPro" id="IPR005225">
    <property type="entry name" value="Small_GTP-bd"/>
</dbReference>
<dbReference type="InterPro" id="IPR041757">
    <property type="entry name" value="CysN_GTP-bd"/>
</dbReference>
<evidence type="ECO:0000256" key="3">
    <source>
        <dbReference type="ARBA" id="ARBA00022695"/>
    </source>
</evidence>
<evidence type="ECO:0000256" key="4">
    <source>
        <dbReference type="ARBA" id="ARBA00022741"/>
    </source>
</evidence>
<protein>
    <recommendedName>
        <fullName evidence="1">sulfate adenylyltransferase</fullName>
        <ecNumber evidence="1">2.7.7.4</ecNumber>
    </recommendedName>
</protein>
<keyword evidence="2" id="KW-0808">Transferase</keyword>
<reference evidence="9 10" key="1">
    <citation type="journal article" date="2010" name="BMC Genomics">
        <title>Unprecedented loss of ammonia assimilation capability in a urease-encoding bacterial mutualist.</title>
        <authorList>
            <person name="Williams L.E."/>
            <person name="Wernegreen J.J."/>
        </authorList>
    </citation>
    <scope>NUCLEOTIDE SEQUENCE [LARGE SCALE GENOMIC DNA]</scope>
    <source>
        <strain evidence="9 10">BVAF</strain>
    </source>
</reference>
<evidence type="ECO:0000313" key="9">
    <source>
        <dbReference type="EMBL" id="ADV33571.1"/>
    </source>
</evidence>
<dbReference type="NCBIfam" id="TIGR00231">
    <property type="entry name" value="small_GTP"/>
    <property type="match status" value="1"/>
</dbReference>
<dbReference type="EMBL" id="CP002189">
    <property type="protein sequence ID" value="ADV33571.1"/>
    <property type="molecule type" value="Genomic_DNA"/>
</dbReference>
<dbReference type="GO" id="GO:0004781">
    <property type="term" value="F:sulfate adenylyltransferase (ATP) activity"/>
    <property type="evidence" value="ECO:0007669"/>
    <property type="project" value="UniProtKB-EC"/>
</dbReference>
<dbReference type="NCBIfam" id="NF003478">
    <property type="entry name" value="PRK05124.1"/>
    <property type="match status" value="1"/>
</dbReference>
<dbReference type="EC" id="2.7.7.4" evidence="1"/>
<dbReference type="STRING" id="859654.BVAF_164"/>
<dbReference type="GO" id="GO:0005525">
    <property type="term" value="F:GTP binding"/>
    <property type="evidence" value="ECO:0007669"/>
    <property type="project" value="UniProtKB-KW"/>
</dbReference>